<protein>
    <submittedName>
        <fullName evidence="2">Mothers against decapentaplegic 1</fullName>
    </submittedName>
</protein>
<reference evidence="2 3" key="1">
    <citation type="submission" date="2014-04" db="EMBL/GenBank/DDBJ databases">
        <title>Genome evolution of avian class.</title>
        <authorList>
            <person name="Zhang G."/>
            <person name="Li C."/>
        </authorList>
    </citation>
    <scope>NUCLEOTIDE SEQUENCE [LARGE SCALE GENOMIC DNA]</scope>
    <source>
        <strain evidence="2">BGI_N339</strain>
    </source>
</reference>
<feature type="non-terminal residue" evidence="2">
    <location>
        <position position="1"/>
    </location>
</feature>
<evidence type="ECO:0000256" key="1">
    <source>
        <dbReference type="SAM" id="MobiDB-lite"/>
    </source>
</evidence>
<feature type="compositionally biased region" description="Low complexity" evidence="1">
    <location>
        <begin position="20"/>
        <end position="33"/>
    </location>
</feature>
<feature type="region of interest" description="Disordered" evidence="1">
    <location>
        <begin position="1"/>
        <end position="78"/>
    </location>
</feature>
<feature type="compositionally biased region" description="Polar residues" evidence="1">
    <location>
        <begin position="1"/>
        <end position="17"/>
    </location>
</feature>
<name>A0A093C4F0_9AVES</name>
<keyword evidence="3" id="KW-1185">Reference proteome</keyword>
<evidence type="ECO:0000313" key="2">
    <source>
        <dbReference type="EMBL" id="KFV07944.1"/>
    </source>
</evidence>
<feature type="compositionally biased region" description="Polar residues" evidence="1">
    <location>
        <begin position="69"/>
        <end position="78"/>
    </location>
</feature>
<proteinExistence type="predicted"/>
<dbReference type="AlphaFoldDB" id="A0A093C4F0"/>
<organism evidence="2 3">
    <name type="scientific">Pterocles gutturalis</name>
    <name type="common">yellow-throated sandgrouse</name>
    <dbReference type="NCBI Taxonomy" id="240206"/>
    <lineage>
        <taxon>Eukaryota</taxon>
        <taxon>Metazoa</taxon>
        <taxon>Chordata</taxon>
        <taxon>Craniata</taxon>
        <taxon>Vertebrata</taxon>
        <taxon>Euteleostomi</taxon>
        <taxon>Archelosauria</taxon>
        <taxon>Archosauria</taxon>
        <taxon>Dinosauria</taxon>
        <taxon>Saurischia</taxon>
        <taxon>Theropoda</taxon>
        <taxon>Coelurosauria</taxon>
        <taxon>Aves</taxon>
        <taxon>Neognathae</taxon>
        <taxon>Neoaves</taxon>
        <taxon>Columbimorphae</taxon>
        <taxon>Pterocliformes</taxon>
        <taxon>Pteroclidae</taxon>
        <taxon>Pterocles</taxon>
    </lineage>
</organism>
<sequence>HNATFPDSFQEPNSDPFPQSPNSSYPNSLGSSSTTYPHSPASSDPESPFQMPADDLPPACLPPEDEMTQDNSQPMDTN</sequence>
<accession>A0A093C4F0</accession>
<feature type="non-terminal residue" evidence="2">
    <location>
        <position position="78"/>
    </location>
</feature>
<gene>
    <name evidence="2" type="ORF">N339_07992</name>
</gene>
<evidence type="ECO:0000313" key="3">
    <source>
        <dbReference type="Proteomes" id="UP000053149"/>
    </source>
</evidence>
<dbReference type="EMBL" id="KL234466">
    <property type="protein sequence ID" value="KFV07944.1"/>
    <property type="molecule type" value="Genomic_DNA"/>
</dbReference>
<dbReference type="Proteomes" id="UP000053149">
    <property type="component" value="Unassembled WGS sequence"/>
</dbReference>
<feature type="compositionally biased region" description="Polar residues" evidence="1">
    <location>
        <begin position="34"/>
        <end position="45"/>
    </location>
</feature>